<organism evidence="1 2">
    <name type="scientific">Leptospira wolffii</name>
    <dbReference type="NCBI Taxonomy" id="409998"/>
    <lineage>
        <taxon>Bacteria</taxon>
        <taxon>Pseudomonadati</taxon>
        <taxon>Spirochaetota</taxon>
        <taxon>Spirochaetia</taxon>
        <taxon>Leptospirales</taxon>
        <taxon>Leptospiraceae</taxon>
        <taxon>Leptospira</taxon>
    </lineage>
</organism>
<protein>
    <submittedName>
        <fullName evidence="1">LIC12048 family lipoprotein</fullName>
    </submittedName>
</protein>
<keyword evidence="1" id="KW-0449">Lipoprotein</keyword>
<proteinExistence type="predicted"/>
<keyword evidence="2" id="KW-1185">Reference proteome</keyword>
<dbReference type="RefSeq" id="WP_375517785.1">
    <property type="nucleotide sequence ID" value="NZ_JBHILJ010000022.1"/>
</dbReference>
<accession>A0ABV5BTN5</accession>
<evidence type="ECO:0000313" key="2">
    <source>
        <dbReference type="Proteomes" id="UP001580391"/>
    </source>
</evidence>
<reference evidence="1 2" key="1">
    <citation type="submission" date="2024-09" db="EMBL/GenBank/DDBJ databases">
        <title>Taxonomic and Genotyping Characterization of Leptospira Strains isolated from Multiple Sources in Colombia highlights the importance of intermediate species.</title>
        <authorList>
            <person name="Torres Higuera L."/>
            <person name="Rojas Tapias D."/>
            <person name="Jimenez Velasquez S."/>
            <person name="Renjifo Ibanez C."/>
        </authorList>
    </citation>
    <scope>NUCLEOTIDE SEQUENCE [LARGE SCALE GENOMIC DNA]</scope>
    <source>
        <strain evidence="1 2">Lep080</strain>
    </source>
</reference>
<evidence type="ECO:0000313" key="1">
    <source>
        <dbReference type="EMBL" id="MFB5738661.1"/>
    </source>
</evidence>
<dbReference type="Proteomes" id="UP001580391">
    <property type="component" value="Unassembled WGS sequence"/>
</dbReference>
<comment type="caution">
    <text evidence="1">The sequence shown here is derived from an EMBL/GenBank/DDBJ whole genome shotgun (WGS) entry which is preliminary data.</text>
</comment>
<dbReference type="EMBL" id="JBHILJ010000022">
    <property type="protein sequence ID" value="MFB5738661.1"/>
    <property type="molecule type" value="Genomic_DNA"/>
</dbReference>
<gene>
    <name evidence="1" type="ORF">ACE5IX_19255</name>
</gene>
<dbReference type="NCBIfam" id="NF038383">
    <property type="entry name" value="lipo_LIC12048"/>
    <property type="match status" value="1"/>
</dbReference>
<sequence>MKRGFEFGKRFLAIAILLPFVATCLSDFGFGKGDVDLSKATWLVAQKVPFVAVNEGVPGQPVTPVHDIFSLPLGTKVSVQAVGGTIDPTGTTIVNDFDGDGILNSYESNTNVWVADYPDIDTVINPPVTMQIEVLKTDTGSTDQITSEIKYADTEETKNDGSEKIHQNEVDLRTVQFQDTYSSSTSLNLGSSSGQNYGIPISSSVGLNYGTNSSSSWGFNNSTSKTVTKWADKPFKNNIDKDARSLKSEVSSQNARKYRTEKASKSTSGYEINPKGGYIRAALYIKNRSVNMPVKLSHILCSLMFETAEGDLVPVNSFYLKNQDYSDFEVSVYGGSEFGPYVVELNGLNTAEIEKAITAGYVPKIFIVDYQMTHVADSNYRSTLLNFTGDNLKIIEENAKGRTALIKIYGPNIRESYRVAAFEITGDTGCNAKNATGFKPGTTLREALNRIACSGIEIQYQDYVVDLSEIAPTLGDSRVYVKGIKSIGGISNTVPFTEVTSIGSDGVSRTAYVQTPFSQLTDEQKQASGVWAIFSKGKYYNLTEYLLYNGAKVYFDPTNPRKASVLQGVDSKIWAGDYFDIVYISASDYIKTQESFGTSPLETAVVTQVNTAWDLPSLGEQPYNPNVKSTFLGTVGFGEKVTLDIKLNKTQYLNPNFGVPVNAGAYSYFQDFSYSPKTASTLFGLSQIMDFEISLGYNGTRTDWFHIGKDLNNTDPKKPKTCSGSAATSPDIDYVNQSFQVCIQLPTASDIVDPSTALIRLYFRPALNSAYRRTIWPLNFHNVPKLRAYLASPNDKGVTSLRLSGVYGSVDIGDTLYITGDSTPYTILTVGNPDTDGAIPITVDTQLQTANKKTTQVSIPGTLSAPDVRLSVDNAFYTDWNTLNNANVTSTNYNTALGLPLLITTPINCTTTPFHPLNCLGFTADMNAINWMGNYNYGVGAWNSGTDGGSFDSFLANGLFRLTATSTNRTYRLESSTNDFVVNENVSVTTLSEPQTVTYGDIAFTVWRQDNTLQGKFMQISTGTVLAGGAQVKLNTANATGKFVVKTDSGKAAILWENGADLYIAFRDLTAANFPAIGSEIKVVTRTNSPSAIIALAMGGGGKALAFWGTYSVVPYLTIYQNVYGRSFQGDVAGTAGTQFTVFAANAAGLNCVFSADSDGGNTGIVAVGYGSNTNIVNAYAYDFATGTKQAGPIALTGTATGGGSIAAINVNASSGKAFVTWKRSDTWGFARVYDMVTNTALAPNSQAIAGNINVFSSVATGGFGLISFSSTKNTGIYLRAVDLSDGALEYTTTLQLDTSKTATSRKPGGLYLVSGNIIALWEHEESSKRTIRGRAVAMGANLVAKGAGEFFVSTTNYGNQTGPKIAVKDTTGFVVWWATDATQQNIRGYTLDMLNPGALQYGLNNFFVAPFIERDYTLKAQINF</sequence>
<name>A0ABV5BTN5_9LEPT</name>